<evidence type="ECO:0000256" key="3">
    <source>
        <dbReference type="ARBA" id="ARBA00023125"/>
    </source>
</evidence>
<evidence type="ECO:0000256" key="1">
    <source>
        <dbReference type="ARBA" id="ARBA00004123"/>
    </source>
</evidence>
<evidence type="ECO:0000256" key="6">
    <source>
        <dbReference type="SAM" id="Phobius"/>
    </source>
</evidence>
<feature type="region of interest" description="Disordered" evidence="5">
    <location>
        <begin position="1"/>
        <end position="36"/>
    </location>
</feature>
<dbReference type="SMART" id="SM00066">
    <property type="entry name" value="GAL4"/>
    <property type="match status" value="1"/>
</dbReference>
<dbReference type="InterPro" id="IPR007219">
    <property type="entry name" value="XnlR_reg_dom"/>
</dbReference>
<dbReference type="Pfam" id="PF04082">
    <property type="entry name" value="Fungal_trans"/>
    <property type="match status" value="1"/>
</dbReference>
<feature type="region of interest" description="Disordered" evidence="5">
    <location>
        <begin position="145"/>
        <end position="187"/>
    </location>
</feature>
<dbReference type="GO" id="GO:0008270">
    <property type="term" value="F:zinc ion binding"/>
    <property type="evidence" value="ECO:0007669"/>
    <property type="project" value="InterPro"/>
</dbReference>
<dbReference type="GO" id="GO:0000981">
    <property type="term" value="F:DNA-binding transcription factor activity, RNA polymerase II-specific"/>
    <property type="evidence" value="ECO:0007669"/>
    <property type="project" value="InterPro"/>
</dbReference>
<dbReference type="AlphaFoldDB" id="A0A9P4M9N4"/>
<feature type="compositionally biased region" description="Low complexity" evidence="5">
    <location>
        <begin position="16"/>
        <end position="33"/>
    </location>
</feature>
<dbReference type="PANTHER" id="PTHR46910">
    <property type="entry name" value="TRANSCRIPTION FACTOR PDR1"/>
    <property type="match status" value="1"/>
</dbReference>
<sequence>MDSRLSHYPPPDEHYQSAYPAATAPPQSSSPSAIDQLQLSAALSEQANYGGPVDHNSYSGVEATIAELSNRTKIDNDGPNGAGGISDQSPGHQGTAGVNAPPPDGSSPRTNRLRKACDSCSIRKVKCDEQGPPCRACANLDIPCTFDRPSRRRGPPNRHAEAIKRRRLEADEPSGPSSPSSPTHAAQALAALSSVPTTMSAESICSLDVVERMIADFFTYVHPLAPFPHETTFMQAFRRRDDVHNRYFVALIAAMVGALVAAFPKRSRMQLRAAGKEHMFRDHKSLVDHCLRTCTTARGPAYLDRDELNIYDAVTSYFIAQAHASSNRAPQCRRYLAETLTIVRSLELPPTDLQVQQQQGFDSEGKPVSQIDFITQELARRIFWKTFVDVKIMQQLGEKCVELAFSFAPSSRETPLPLERDDVHIFNNSFESQTYGTMSELTGFTRIVNVYQSIMPLSDAESTSSKAKQDPSKQRALIKECLDACKAIPSLPDTPVNPYRQLQDFLNGKANQSQVDEATEQRNQQIAIQKATMDASSIATRFYLVDLFWKTGSLEGENDTALEREMREERNKICKDLLQLIGRSNSLQVEFHLDRFVSHSFPLSLYNPLPIQDTDLFEEFDVRSPQVKKLDHVTEALLQHVPERIGSVNSEDSQLLSKFHTWAGNASKLAAREDAWVPENVERQLMAEWSEVQGAVGHVYRSVGEAMDETS</sequence>
<evidence type="ECO:0000259" key="7">
    <source>
        <dbReference type="PROSITE" id="PS50048"/>
    </source>
</evidence>
<feature type="region of interest" description="Disordered" evidence="5">
    <location>
        <begin position="45"/>
        <end position="64"/>
    </location>
</feature>
<dbReference type="CDD" id="cd00067">
    <property type="entry name" value="GAL4"/>
    <property type="match status" value="1"/>
</dbReference>
<feature type="transmembrane region" description="Helical" evidence="6">
    <location>
        <begin position="247"/>
        <end position="263"/>
    </location>
</feature>
<dbReference type="PROSITE" id="PS00463">
    <property type="entry name" value="ZN2_CY6_FUNGAL_1"/>
    <property type="match status" value="1"/>
</dbReference>
<evidence type="ECO:0000313" key="8">
    <source>
        <dbReference type="EMBL" id="KAF2102310.1"/>
    </source>
</evidence>
<dbReference type="InterPro" id="IPR050987">
    <property type="entry name" value="AtrR-like"/>
</dbReference>
<dbReference type="Proteomes" id="UP000799772">
    <property type="component" value="Unassembled WGS sequence"/>
</dbReference>
<feature type="compositionally biased region" description="Basic and acidic residues" evidence="5">
    <location>
        <begin position="1"/>
        <end position="15"/>
    </location>
</feature>
<name>A0A9P4M9N4_9PEZI</name>
<evidence type="ECO:0000256" key="2">
    <source>
        <dbReference type="ARBA" id="ARBA00022723"/>
    </source>
</evidence>
<accession>A0A9P4M9N4</accession>
<keyword evidence="6" id="KW-1133">Transmembrane helix</keyword>
<keyword evidence="6" id="KW-0472">Membrane</keyword>
<keyword evidence="2" id="KW-0479">Metal-binding</keyword>
<proteinExistence type="predicted"/>
<dbReference type="EMBL" id="ML978123">
    <property type="protein sequence ID" value="KAF2102310.1"/>
    <property type="molecule type" value="Genomic_DNA"/>
</dbReference>
<dbReference type="GO" id="GO:0003677">
    <property type="term" value="F:DNA binding"/>
    <property type="evidence" value="ECO:0007669"/>
    <property type="project" value="UniProtKB-KW"/>
</dbReference>
<feature type="domain" description="Zn(2)-C6 fungal-type" evidence="7">
    <location>
        <begin position="116"/>
        <end position="146"/>
    </location>
</feature>
<dbReference type="OrthoDB" id="5284003at2759"/>
<dbReference type="SUPFAM" id="SSF57701">
    <property type="entry name" value="Zn2/Cys6 DNA-binding domain"/>
    <property type="match status" value="1"/>
</dbReference>
<evidence type="ECO:0000256" key="4">
    <source>
        <dbReference type="ARBA" id="ARBA00023242"/>
    </source>
</evidence>
<dbReference type="GO" id="GO:0005634">
    <property type="term" value="C:nucleus"/>
    <property type="evidence" value="ECO:0007669"/>
    <property type="project" value="UniProtKB-SubCell"/>
</dbReference>
<dbReference type="InterPro" id="IPR001138">
    <property type="entry name" value="Zn2Cys6_DnaBD"/>
</dbReference>
<gene>
    <name evidence="8" type="ORF">NA57DRAFT_73740</name>
</gene>
<dbReference type="InterPro" id="IPR036864">
    <property type="entry name" value="Zn2-C6_fun-type_DNA-bd_sf"/>
</dbReference>
<keyword evidence="3" id="KW-0238">DNA-binding</keyword>
<feature type="region of interest" description="Disordered" evidence="5">
    <location>
        <begin position="69"/>
        <end position="112"/>
    </location>
</feature>
<comment type="caution">
    <text evidence="8">The sequence shown here is derived from an EMBL/GenBank/DDBJ whole genome shotgun (WGS) entry which is preliminary data.</text>
</comment>
<dbReference type="GO" id="GO:0006351">
    <property type="term" value="P:DNA-templated transcription"/>
    <property type="evidence" value="ECO:0007669"/>
    <property type="project" value="InterPro"/>
</dbReference>
<keyword evidence="4" id="KW-0539">Nucleus</keyword>
<dbReference type="Pfam" id="PF00172">
    <property type="entry name" value="Zn_clus"/>
    <property type="match status" value="1"/>
</dbReference>
<evidence type="ECO:0000256" key="5">
    <source>
        <dbReference type="SAM" id="MobiDB-lite"/>
    </source>
</evidence>
<organism evidence="8 9">
    <name type="scientific">Rhizodiscina lignyota</name>
    <dbReference type="NCBI Taxonomy" id="1504668"/>
    <lineage>
        <taxon>Eukaryota</taxon>
        <taxon>Fungi</taxon>
        <taxon>Dikarya</taxon>
        <taxon>Ascomycota</taxon>
        <taxon>Pezizomycotina</taxon>
        <taxon>Dothideomycetes</taxon>
        <taxon>Pleosporomycetidae</taxon>
        <taxon>Aulographales</taxon>
        <taxon>Rhizodiscinaceae</taxon>
        <taxon>Rhizodiscina</taxon>
    </lineage>
</organism>
<reference evidence="8" key="1">
    <citation type="journal article" date="2020" name="Stud. Mycol.">
        <title>101 Dothideomycetes genomes: a test case for predicting lifestyles and emergence of pathogens.</title>
        <authorList>
            <person name="Haridas S."/>
            <person name="Albert R."/>
            <person name="Binder M."/>
            <person name="Bloem J."/>
            <person name="Labutti K."/>
            <person name="Salamov A."/>
            <person name="Andreopoulos B."/>
            <person name="Baker S."/>
            <person name="Barry K."/>
            <person name="Bills G."/>
            <person name="Bluhm B."/>
            <person name="Cannon C."/>
            <person name="Castanera R."/>
            <person name="Culley D."/>
            <person name="Daum C."/>
            <person name="Ezra D."/>
            <person name="Gonzalez J."/>
            <person name="Henrissat B."/>
            <person name="Kuo A."/>
            <person name="Liang C."/>
            <person name="Lipzen A."/>
            <person name="Lutzoni F."/>
            <person name="Magnuson J."/>
            <person name="Mondo S."/>
            <person name="Nolan M."/>
            <person name="Ohm R."/>
            <person name="Pangilinan J."/>
            <person name="Park H.-J."/>
            <person name="Ramirez L."/>
            <person name="Alfaro M."/>
            <person name="Sun H."/>
            <person name="Tritt A."/>
            <person name="Yoshinaga Y."/>
            <person name="Zwiers L.-H."/>
            <person name="Turgeon B."/>
            <person name="Goodwin S."/>
            <person name="Spatafora J."/>
            <person name="Crous P."/>
            <person name="Grigoriev I."/>
        </authorList>
    </citation>
    <scope>NUCLEOTIDE SEQUENCE</scope>
    <source>
        <strain evidence="8">CBS 133067</strain>
    </source>
</reference>
<comment type="subcellular location">
    <subcellularLocation>
        <location evidence="1">Nucleus</location>
    </subcellularLocation>
</comment>
<feature type="compositionally biased region" description="Low complexity" evidence="5">
    <location>
        <begin position="173"/>
        <end position="182"/>
    </location>
</feature>
<dbReference type="CDD" id="cd12148">
    <property type="entry name" value="fungal_TF_MHR"/>
    <property type="match status" value="1"/>
</dbReference>
<dbReference type="PANTHER" id="PTHR46910:SF3">
    <property type="entry name" value="HALOTOLERANCE PROTEIN 9-RELATED"/>
    <property type="match status" value="1"/>
</dbReference>
<dbReference type="Gene3D" id="4.10.240.10">
    <property type="entry name" value="Zn(2)-C6 fungal-type DNA-binding domain"/>
    <property type="match status" value="1"/>
</dbReference>
<dbReference type="PROSITE" id="PS50048">
    <property type="entry name" value="ZN2_CY6_FUNGAL_2"/>
    <property type="match status" value="1"/>
</dbReference>
<keyword evidence="9" id="KW-1185">Reference proteome</keyword>
<keyword evidence="6" id="KW-0812">Transmembrane</keyword>
<evidence type="ECO:0000313" key="9">
    <source>
        <dbReference type="Proteomes" id="UP000799772"/>
    </source>
</evidence>
<protein>
    <recommendedName>
        <fullName evidence="7">Zn(2)-C6 fungal-type domain-containing protein</fullName>
    </recommendedName>
</protein>